<protein>
    <submittedName>
        <fullName evidence="1">Uncharacterized protein</fullName>
    </submittedName>
</protein>
<comment type="caution">
    <text evidence="1">The sequence shown here is derived from an EMBL/GenBank/DDBJ whole genome shotgun (WGS) entry which is preliminary data.</text>
</comment>
<dbReference type="AlphaFoldDB" id="A0A5B7EE41"/>
<reference evidence="1 2" key="1">
    <citation type="submission" date="2019-05" db="EMBL/GenBank/DDBJ databases">
        <title>Another draft genome of Portunus trituberculatus and its Hox gene families provides insights of decapod evolution.</title>
        <authorList>
            <person name="Jeong J.-H."/>
            <person name="Song I."/>
            <person name="Kim S."/>
            <person name="Choi T."/>
            <person name="Kim D."/>
            <person name="Ryu S."/>
            <person name="Kim W."/>
        </authorList>
    </citation>
    <scope>NUCLEOTIDE SEQUENCE [LARGE SCALE GENOMIC DNA]</scope>
    <source>
        <tissue evidence="1">Muscle</tissue>
    </source>
</reference>
<evidence type="ECO:0000313" key="2">
    <source>
        <dbReference type="Proteomes" id="UP000324222"/>
    </source>
</evidence>
<keyword evidence="2" id="KW-1185">Reference proteome</keyword>
<name>A0A5B7EE41_PORTR</name>
<evidence type="ECO:0000313" key="1">
    <source>
        <dbReference type="EMBL" id="MPC31476.1"/>
    </source>
</evidence>
<sequence>MGRGVVARLRTIGRHLSLIKPTCLTHLKGRISSSDGVALSCTLTKVRILLMCLTSTISKRLHLN</sequence>
<accession>A0A5B7EE41</accession>
<gene>
    <name evidence="1" type="ORF">E2C01_024766</name>
</gene>
<proteinExistence type="predicted"/>
<dbReference type="EMBL" id="VSRR010002444">
    <property type="protein sequence ID" value="MPC31476.1"/>
    <property type="molecule type" value="Genomic_DNA"/>
</dbReference>
<dbReference type="Proteomes" id="UP000324222">
    <property type="component" value="Unassembled WGS sequence"/>
</dbReference>
<organism evidence="1 2">
    <name type="scientific">Portunus trituberculatus</name>
    <name type="common">Swimming crab</name>
    <name type="synonym">Neptunus trituberculatus</name>
    <dbReference type="NCBI Taxonomy" id="210409"/>
    <lineage>
        <taxon>Eukaryota</taxon>
        <taxon>Metazoa</taxon>
        <taxon>Ecdysozoa</taxon>
        <taxon>Arthropoda</taxon>
        <taxon>Crustacea</taxon>
        <taxon>Multicrustacea</taxon>
        <taxon>Malacostraca</taxon>
        <taxon>Eumalacostraca</taxon>
        <taxon>Eucarida</taxon>
        <taxon>Decapoda</taxon>
        <taxon>Pleocyemata</taxon>
        <taxon>Brachyura</taxon>
        <taxon>Eubrachyura</taxon>
        <taxon>Portunoidea</taxon>
        <taxon>Portunidae</taxon>
        <taxon>Portuninae</taxon>
        <taxon>Portunus</taxon>
    </lineage>
</organism>